<dbReference type="SMART" id="SM00468">
    <property type="entry name" value="PreSET"/>
    <property type="match status" value="1"/>
</dbReference>
<sequence length="825" mass="92207">MAPDPRVARAFKAMKAIGITEIKVKPVLKKLLRLYEKNWELIEEENYRVLADAIFDEEDDAKVSDQKKSKIDEENYEEEAQEEPLRPLKRLRRGQEPRVPPSPSNSSPSLGGALLKMPKVEDDELPATSSQHQSQDSVKSPRLSAGNGRGEIQRLGNKGKEPVSAHVASTENRCIRKRSSQALSIREPAVEPGILLLPKKVSGTQALIIPKDEPFTDDMLIDNRPQYEVPIAVIHPDSIGNGVSSSGNVSLEEQVSEGPPASPHLDGQHRVDGVPASSSERRSSNELTTIPEKNPSSIEIASSPMGEVKILLSCNSAVGRSNFHMPSIDELRQSMEERCLRSYKIIDPSFSVMNLLQNVCECFLELTTNSSCESQERLETVTPCDLLTKSTVRDALHNGGIKGNIYTCFADVAPPQVPRPLKFLNGLNDLLGTSEEMVANGSPMSDKGDPEFSGSCSLALVPQCQLTPDDLRAIHDVKDITKGEERVEISWVNEVNNERLPTFYYIAQNLVYQNASVNFTLSQIGNEHCCSDCFGNCLASTSAIACACAHQTGKFVYTLEGLLDEEFLAECVSMTRDPQQQCLLNCRDCPLERSKNEDILDLEPCKGHLERNIIRECWSKCGCYKQCGNRVVQRGINSKLQVFFTPEGKGWGLRTLEKLPKGAFVCEFVGEILTTKELYDRNTKKHNCPVLLDAYWVPKGVSKEEEALCLDATKFGNVARFLNHRCFDANLIEIPVEIESPEHHYYHLAFFTTREVDALEELTWDYGVDFDDHDQMSFQCQCASKFCRNMKRSNMALIVKCQGNYSSVSRCAFHSRKVKPNWASW</sequence>
<dbReference type="InterPro" id="IPR001214">
    <property type="entry name" value="SET_dom"/>
</dbReference>
<evidence type="ECO:0000256" key="6">
    <source>
        <dbReference type="ARBA" id="ARBA00022833"/>
    </source>
</evidence>
<dbReference type="Pfam" id="PF05033">
    <property type="entry name" value="Pre-SET"/>
    <property type="match status" value="1"/>
</dbReference>
<dbReference type="InterPro" id="IPR007728">
    <property type="entry name" value="Pre-SET_dom"/>
</dbReference>
<gene>
    <name evidence="10" type="ORF">EZV62_010880</name>
</gene>
<keyword evidence="7" id="KW-0539">Nucleus</keyword>
<accession>A0A5C7I5Q9</accession>
<dbReference type="GO" id="GO:0005634">
    <property type="term" value="C:nucleus"/>
    <property type="evidence" value="ECO:0007669"/>
    <property type="project" value="UniProtKB-SubCell"/>
</dbReference>
<dbReference type="SUPFAM" id="SSF82199">
    <property type="entry name" value="SET domain"/>
    <property type="match status" value="1"/>
</dbReference>
<dbReference type="Gene3D" id="1.10.8.850">
    <property type="entry name" value="Histone-lysine N methyltransferase , C-terminal domain-like"/>
    <property type="match status" value="1"/>
</dbReference>
<dbReference type="InterPro" id="IPR046341">
    <property type="entry name" value="SET_dom_sf"/>
</dbReference>
<dbReference type="Gene3D" id="2.170.270.10">
    <property type="entry name" value="SET domain"/>
    <property type="match status" value="1"/>
</dbReference>
<dbReference type="PROSITE" id="PS50280">
    <property type="entry name" value="SET"/>
    <property type="match status" value="1"/>
</dbReference>
<comment type="caution">
    <text evidence="10">The sequence shown here is derived from an EMBL/GenBank/DDBJ whole genome shotgun (WGS) entry which is preliminary data.</text>
</comment>
<dbReference type="PROSITE" id="PS51580">
    <property type="entry name" value="SAM_MT43_3"/>
    <property type="match status" value="1"/>
</dbReference>
<feature type="compositionally biased region" description="Basic and acidic residues" evidence="8">
    <location>
        <begin position="61"/>
        <end position="73"/>
    </location>
</feature>
<dbReference type="FunFam" id="2.170.270.10:FF:000046">
    <property type="entry name" value="SET-domain containing protein lysine methyltransferase family protein"/>
    <property type="match status" value="1"/>
</dbReference>
<dbReference type="GO" id="GO:0042054">
    <property type="term" value="F:histone methyltransferase activity"/>
    <property type="evidence" value="ECO:0007669"/>
    <property type="project" value="InterPro"/>
</dbReference>
<keyword evidence="4" id="KW-0808">Transferase</keyword>
<dbReference type="OrthoDB" id="308383at2759"/>
<dbReference type="SMART" id="SM00317">
    <property type="entry name" value="SET"/>
    <property type="match status" value="1"/>
</dbReference>
<evidence type="ECO:0000313" key="10">
    <source>
        <dbReference type="EMBL" id="TXG63886.1"/>
    </source>
</evidence>
<evidence type="ECO:0000256" key="2">
    <source>
        <dbReference type="ARBA" id="ARBA00004286"/>
    </source>
</evidence>
<keyword evidence="3" id="KW-0158">Chromosome</keyword>
<evidence type="ECO:0000256" key="5">
    <source>
        <dbReference type="ARBA" id="ARBA00022723"/>
    </source>
</evidence>
<evidence type="ECO:0000256" key="4">
    <source>
        <dbReference type="ARBA" id="ARBA00022679"/>
    </source>
</evidence>
<evidence type="ECO:0000256" key="7">
    <source>
        <dbReference type="ARBA" id="ARBA00023242"/>
    </source>
</evidence>
<dbReference type="AlphaFoldDB" id="A0A5C7I5Q9"/>
<evidence type="ECO:0000313" key="11">
    <source>
        <dbReference type="Proteomes" id="UP000323000"/>
    </source>
</evidence>
<proteinExistence type="predicted"/>
<dbReference type="PANTHER" id="PTHR46450">
    <property type="entry name" value="INACTIVE HISTONE-LYSINE N-METHYLTRANSFERASE SUVR1-RELATED"/>
    <property type="match status" value="1"/>
</dbReference>
<evidence type="ECO:0000256" key="8">
    <source>
        <dbReference type="SAM" id="MobiDB-lite"/>
    </source>
</evidence>
<keyword evidence="5" id="KW-0479">Metal-binding</keyword>
<feature type="compositionally biased region" description="Polar residues" evidence="8">
    <location>
        <begin position="127"/>
        <end position="138"/>
    </location>
</feature>
<feature type="region of interest" description="Disordered" evidence="8">
    <location>
        <begin position="243"/>
        <end position="299"/>
    </location>
</feature>
<dbReference type="Pfam" id="PF00856">
    <property type="entry name" value="SET"/>
    <property type="match status" value="1"/>
</dbReference>
<keyword evidence="6" id="KW-0862">Zinc</keyword>
<dbReference type="GO" id="GO:0005694">
    <property type="term" value="C:chromosome"/>
    <property type="evidence" value="ECO:0007669"/>
    <property type="project" value="UniProtKB-SubCell"/>
</dbReference>
<dbReference type="Proteomes" id="UP000323000">
    <property type="component" value="Chromosome 4"/>
</dbReference>
<evidence type="ECO:0000256" key="3">
    <source>
        <dbReference type="ARBA" id="ARBA00022454"/>
    </source>
</evidence>
<dbReference type="InterPro" id="IPR018848">
    <property type="entry name" value="WIYLD_domain"/>
</dbReference>
<name>A0A5C7I5Q9_9ROSI</name>
<dbReference type="Pfam" id="PF10440">
    <property type="entry name" value="WIYLD"/>
    <property type="match status" value="1"/>
</dbReference>
<dbReference type="CDD" id="cd10538">
    <property type="entry name" value="SET_SETDB-like"/>
    <property type="match status" value="1"/>
</dbReference>
<reference evidence="11" key="1">
    <citation type="journal article" date="2019" name="Gigascience">
        <title>De novo genome assembly of the endangered Acer yangbiense, a plant species with extremely small populations endemic to Yunnan Province, China.</title>
        <authorList>
            <person name="Yang J."/>
            <person name="Wariss H.M."/>
            <person name="Tao L."/>
            <person name="Zhang R."/>
            <person name="Yun Q."/>
            <person name="Hollingsworth P."/>
            <person name="Dao Z."/>
            <person name="Luo G."/>
            <person name="Guo H."/>
            <person name="Ma Y."/>
            <person name="Sun W."/>
        </authorList>
    </citation>
    <scope>NUCLEOTIDE SEQUENCE [LARGE SCALE GENOMIC DNA]</scope>
    <source>
        <strain evidence="11">cv. Malutang</strain>
    </source>
</reference>
<feature type="domain" description="SET" evidence="9">
    <location>
        <begin position="638"/>
        <end position="767"/>
    </location>
</feature>
<dbReference type="InterPro" id="IPR043017">
    <property type="entry name" value="WIYLD_dom_sf"/>
</dbReference>
<feature type="region of interest" description="Disordered" evidence="8">
    <location>
        <begin position="59"/>
        <end position="169"/>
    </location>
</feature>
<evidence type="ECO:0000259" key="9">
    <source>
        <dbReference type="PROSITE" id="PS50280"/>
    </source>
</evidence>
<keyword evidence="11" id="KW-1185">Reference proteome</keyword>
<dbReference type="EMBL" id="VAHF01000004">
    <property type="protein sequence ID" value="TXG63886.1"/>
    <property type="molecule type" value="Genomic_DNA"/>
</dbReference>
<dbReference type="InterPro" id="IPR025776">
    <property type="entry name" value="SUVR4/1/2"/>
</dbReference>
<dbReference type="PANTHER" id="PTHR46450:SF1">
    <property type="entry name" value="INACTIVE HISTONE-LYSINE N-METHYLTRANSFERASE SUVR1-RELATED"/>
    <property type="match status" value="1"/>
</dbReference>
<evidence type="ECO:0000256" key="1">
    <source>
        <dbReference type="ARBA" id="ARBA00004123"/>
    </source>
</evidence>
<organism evidence="10 11">
    <name type="scientific">Acer yangbiense</name>
    <dbReference type="NCBI Taxonomy" id="1000413"/>
    <lineage>
        <taxon>Eukaryota</taxon>
        <taxon>Viridiplantae</taxon>
        <taxon>Streptophyta</taxon>
        <taxon>Embryophyta</taxon>
        <taxon>Tracheophyta</taxon>
        <taxon>Spermatophyta</taxon>
        <taxon>Magnoliopsida</taxon>
        <taxon>eudicotyledons</taxon>
        <taxon>Gunneridae</taxon>
        <taxon>Pentapetalae</taxon>
        <taxon>rosids</taxon>
        <taxon>malvids</taxon>
        <taxon>Sapindales</taxon>
        <taxon>Sapindaceae</taxon>
        <taxon>Hippocastanoideae</taxon>
        <taxon>Acereae</taxon>
        <taxon>Acer</taxon>
    </lineage>
</organism>
<protein>
    <recommendedName>
        <fullName evidence="9">SET domain-containing protein</fullName>
    </recommendedName>
</protein>
<comment type="subcellular location">
    <subcellularLocation>
        <location evidence="2">Chromosome</location>
    </subcellularLocation>
    <subcellularLocation>
        <location evidence="1">Nucleus</location>
    </subcellularLocation>
</comment>
<dbReference type="GO" id="GO:0008270">
    <property type="term" value="F:zinc ion binding"/>
    <property type="evidence" value="ECO:0007669"/>
    <property type="project" value="InterPro"/>
</dbReference>